<evidence type="ECO:0000256" key="1">
    <source>
        <dbReference type="SAM" id="Phobius"/>
    </source>
</evidence>
<organism evidence="2 3">
    <name type="scientific">Candidatus Sedimenticola endophacoides</name>
    <dbReference type="NCBI Taxonomy" id="2548426"/>
    <lineage>
        <taxon>Bacteria</taxon>
        <taxon>Pseudomonadati</taxon>
        <taxon>Pseudomonadota</taxon>
        <taxon>Gammaproteobacteria</taxon>
        <taxon>Chromatiales</taxon>
        <taxon>Sedimenticolaceae</taxon>
        <taxon>Sedimenticola</taxon>
    </lineage>
</organism>
<keyword evidence="1" id="KW-0812">Transmembrane</keyword>
<comment type="caution">
    <text evidence="2">The sequence shown here is derived from an EMBL/GenBank/DDBJ whole genome shotgun (WGS) entry which is preliminary data.</text>
</comment>
<protein>
    <submittedName>
        <fullName evidence="2">DUF2232 domain-containing protein</fullName>
    </submittedName>
</protein>
<feature type="transmembrane region" description="Helical" evidence="1">
    <location>
        <begin position="35"/>
        <end position="54"/>
    </location>
</feature>
<proteinExistence type="predicted"/>
<dbReference type="AlphaFoldDB" id="A0A6N4DZ25"/>
<evidence type="ECO:0000313" key="3">
    <source>
        <dbReference type="Proteomes" id="UP000250928"/>
    </source>
</evidence>
<feature type="transmembrane region" description="Helical" evidence="1">
    <location>
        <begin position="245"/>
        <end position="274"/>
    </location>
</feature>
<feature type="transmembrane region" description="Helical" evidence="1">
    <location>
        <begin position="215"/>
        <end position="239"/>
    </location>
</feature>
<evidence type="ECO:0000313" key="2">
    <source>
        <dbReference type="EMBL" id="PUE02335.1"/>
    </source>
</evidence>
<gene>
    <name evidence="2" type="ORF">C3L24_06285</name>
</gene>
<keyword evidence="1" id="KW-1133">Transmembrane helix</keyword>
<feature type="transmembrane region" description="Helical" evidence="1">
    <location>
        <begin position="146"/>
        <end position="169"/>
    </location>
</feature>
<feature type="transmembrane region" description="Helical" evidence="1">
    <location>
        <begin position="85"/>
        <end position="105"/>
    </location>
</feature>
<feature type="transmembrane region" description="Helical" evidence="1">
    <location>
        <begin position="61"/>
        <end position="79"/>
    </location>
</feature>
<dbReference type="EMBL" id="PQCO01000183">
    <property type="protein sequence ID" value="PUE02335.1"/>
    <property type="molecule type" value="Genomic_DNA"/>
</dbReference>
<feature type="transmembrane region" description="Helical" evidence="1">
    <location>
        <begin position="189"/>
        <end position="208"/>
    </location>
</feature>
<keyword evidence="1" id="KW-0472">Membrane</keyword>
<sequence>MLVSVLAMLSILIPPLSVFSSALVALVTLRQGPVAGLSTGLLAGLACSVLALVVTGGVVPVLGFLLLLWFPVWLLALLLRMSRSLALTLQGALLLGVLFVGLQLLSSQDPVAQWRGVLEPFVESLVQSQLIEAGQRDELIGVMARWMPGVVSAGFLLQMMVALFVARWWQAMLYNPGGFRSEFHQLRMPRYLAIVTLGVLALQAMGTTQSLLPDYLAVLLMAVWFIQGLALAHGAFGLLGSGSGWLVGIYALLLLAMPHAVSALAAAGFADAWFDFRARLRGRNGTGEAG</sequence>
<accession>A0A6N4DZ25</accession>
<reference evidence="2 3" key="1">
    <citation type="submission" date="2018-01" db="EMBL/GenBank/DDBJ databases">
        <title>Novel co-symbiosis in the lucinid bivalve Phacoides pectinatus.</title>
        <authorList>
            <person name="Lim S.J."/>
            <person name="Davis B.G."/>
            <person name="Gill D.E."/>
            <person name="Engel A.S."/>
            <person name="Anderson L.C."/>
            <person name="Campbell B.J."/>
        </authorList>
    </citation>
    <scope>NUCLEOTIDE SEQUENCE [LARGE SCALE GENOMIC DNA]</scope>
    <source>
        <strain evidence="2">N3_P5</strain>
    </source>
</reference>
<dbReference type="Proteomes" id="UP000250928">
    <property type="component" value="Unassembled WGS sequence"/>
</dbReference>
<name>A0A6N4DZ25_9GAMM</name>